<reference evidence="12" key="1">
    <citation type="submission" date="2023-04" db="EMBL/GenBank/DDBJ databases">
        <title>Candida boidinii NBRC 10035.</title>
        <authorList>
            <person name="Ichikawa N."/>
            <person name="Sato H."/>
            <person name="Tonouchi N."/>
        </authorList>
    </citation>
    <scope>NUCLEOTIDE SEQUENCE</scope>
    <source>
        <strain evidence="12">NBRC 10035</strain>
    </source>
</reference>
<protein>
    <recommendedName>
        <fullName evidence="1">Anaphase-promoting complex subunit 11</fullName>
    </recommendedName>
</protein>
<dbReference type="GO" id="GO:0005680">
    <property type="term" value="C:anaphase-promoting complex"/>
    <property type="evidence" value="ECO:0007669"/>
    <property type="project" value="InterPro"/>
</dbReference>
<evidence type="ECO:0000256" key="2">
    <source>
        <dbReference type="ARBA" id="ARBA00022618"/>
    </source>
</evidence>
<name>A0A9W6SUK2_CANBO</name>
<dbReference type="GO" id="GO:0097602">
    <property type="term" value="F:cullin family protein binding"/>
    <property type="evidence" value="ECO:0007669"/>
    <property type="project" value="InterPro"/>
</dbReference>
<keyword evidence="13" id="KW-1185">Reference proteome</keyword>
<proteinExistence type="predicted"/>
<dbReference type="InterPro" id="IPR001841">
    <property type="entry name" value="Znf_RING"/>
</dbReference>
<dbReference type="Pfam" id="PF12861">
    <property type="entry name" value="zf-ANAPC11"/>
    <property type="match status" value="1"/>
</dbReference>
<organism evidence="12 13">
    <name type="scientific">Candida boidinii</name>
    <name type="common">Yeast</name>
    <dbReference type="NCBI Taxonomy" id="5477"/>
    <lineage>
        <taxon>Eukaryota</taxon>
        <taxon>Fungi</taxon>
        <taxon>Dikarya</taxon>
        <taxon>Ascomycota</taxon>
        <taxon>Saccharomycotina</taxon>
        <taxon>Pichiomycetes</taxon>
        <taxon>Pichiales</taxon>
        <taxon>Pichiaceae</taxon>
        <taxon>Ogataea</taxon>
        <taxon>Ogataea/Candida clade</taxon>
    </lineage>
</organism>
<evidence type="ECO:0000256" key="8">
    <source>
        <dbReference type="ARBA" id="ARBA00023306"/>
    </source>
</evidence>
<evidence type="ECO:0000256" key="7">
    <source>
        <dbReference type="ARBA" id="ARBA00022833"/>
    </source>
</evidence>
<keyword evidence="8" id="KW-0131">Cell cycle</keyword>
<dbReference type="SUPFAM" id="SSF57850">
    <property type="entry name" value="RING/U-box"/>
    <property type="match status" value="1"/>
</dbReference>
<evidence type="ECO:0000256" key="5">
    <source>
        <dbReference type="ARBA" id="ARBA00022776"/>
    </source>
</evidence>
<dbReference type="InterPro" id="IPR024991">
    <property type="entry name" value="RING-H2_APC11"/>
</dbReference>
<keyword evidence="7" id="KW-0862">Zinc</keyword>
<accession>A0A9W6SUK2</accession>
<dbReference type="Gene3D" id="3.30.40.10">
    <property type="entry name" value="Zinc/RING finger domain, C3HC4 (zinc finger)"/>
    <property type="match status" value="1"/>
</dbReference>
<dbReference type="AlphaFoldDB" id="A0A9W6SUK2"/>
<dbReference type="InterPro" id="IPR013083">
    <property type="entry name" value="Znf_RING/FYVE/PHD"/>
</dbReference>
<evidence type="ECO:0000256" key="4">
    <source>
        <dbReference type="ARBA" id="ARBA00022771"/>
    </source>
</evidence>
<evidence type="ECO:0000256" key="1">
    <source>
        <dbReference type="ARBA" id="ARBA00013928"/>
    </source>
</evidence>
<dbReference type="PROSITE" id="PS50089">
    <property type="entry name" value="ZF_RING_2"/>
    <property type="match status" value="1"/>
</dbReference>
<sequence length="161" mass="17906">MKVTLNNWYAVYSWQWDVPDDELCGICRVSFDGTCPTCKYPGDGCPLVIGECQHAFHMHCIWKWLETETSKGLCPMCRQTFNLDSEKAVNNGIKMHSHSQYFQQQGNLETDGDGDGDGDGVDDDNGDNADDGEIETERPSTMTSASNNEIREAIRNAEGGD</sequence>
<dbReference type="GO" id="GO:0051301">
    <property type="term" value="P:cell division"/>
    <property type="evidence" value="ECO:0007669"/>
    <property type="project" value="UniProtKB-KW"/>
</dbReference>
<evidence type="ECO:0000256" key="9">
    <source>
        <dbReference type="PROSITE-ProRule" id="PRU00175"/>
    </source>
</evidence>
<dbReference type="SMART" id="SM00184">
    <property type="entry name" value="RING"/>
    <property type="match status" value="1"/>
</dbReference>
<evidence type="ECO:0000256" key="6">
    <source>
        <dbReference type="ARBA" id="ARBA00022786"/>
    </source>
</evidence>
<gene>
    <name evidence="12" type="ORF">Cboi02_000053700</name>
</gene>
<keyword evidence="5" id="KW-0498">Mitosis</keyword>
<feature type="compositionally biased region" description="Polar residues" evidence="10">
    <location>
        <begin position="139"/>
        <end position="148"/>
    </location>
</feature>
<dbReference type="Proteomes" id="UP001165120">
    <property type="component" value="Unassembled WGS sequence"/>
</dbReference>
<dbReference type="InterPro" id="IPR051031">
    <property type="entry name" value="RING-box_E3_Ubiquitin_Ligase"/>
</dbReference>
<comment type="caution">
    <text evidence="12">The sequence shown here is derived from an EMBL/GenBank/DDBJ whole genome shotgun (WGS) entry which is preliminary data.</text>
</comment>
<keyword evidence="3" id="KW-0479">Metal-binding</keyword>
<keyword evidence="2" id="KW-0132">Cell division</keyword>
<dbReference type="CDD" id="cd16456">
    <property type="entry name" value="RING-H2_APC11"/>
    <property type="match status" value="1"/>
</dbReference>
<dbReference type="PANTHER" id="PTHR11210">
    <property type="entry name" value="RING BOX"/>
    <property type="match status" value="1"/>
</dbReference>
<feature type="region of interest" description="Disordered" evidence="10">
    <location>
        <begin position="100"/>
        <end position="161"/>
    </location>
</feature>
<evidence type="ECO:0000313" key="13">
    <source>
        <dbReference type="Proteomes" id="UP001165120"/>
    </source>
</evidence>
<feature type="compositionally biased region" description="Acidic residues" evidence="10">
    <location>
        <begin position="110"/>
        <end position="134"/>
    </location>
</feature>
<dbReference type="GO" id="GO:0008270">
    <property type="term" value="F:zinc ion binding"/>
    <property type="evidence" value="ECO:0007669"/>
    <property type="project" value="UniProtKB-KW"/>
</dbReference>
<dbReference type="GO" id="GO:0031145">
    <property type="term" value="P:anaphase-promoting complex-dependent catabolic process"/>
    <property type="evidence" value="ECO:0007669"/>
    <property type="project" value="InterPro"/>
</dbReference>
<keyword evidence="6" id="KW-0833">Ubl conjugation pathway</keyword>
<dbReference type="GO" id="GO:0061630">
    <property type="term" value="F:ubiquitin protein ligase activity"/>
    <property type="evidence" value="ECO:0007669"/>
    <property type="project" value="InterPro"/>
</dbReference>
<feature type="domain" description="RING-type" evidence="11">
    <location>
        <begin position="35"/>
        <end position="78"/>
    </location>
</feature>
<evidence type="ECO:0000256" key="10">
    <source>
        <dbReference type="SAM" id="MobiDB-lite"/>
    </source>
</evidence>
<keyword evidence="4 9" id="KW-0863">Zinc-finger</keyword>
<evidence type="ECO:0000256" key="3">
    <source>
        <dbReference type="ARBA" id="ARBA00022723"/>
    </source>
</evidence>
<dbReference type="EMBL" id="BSXN01000100">
    <property type="protein sequence ID" value="GME67106.1"/>
    <property type="molecule type" value="Genomic_DNA"/>
</dbReference>
<evidence type="ECO:0000313" key="12">
    <source>
        <dbReference type="EMBL" id="GME67106.1"/>
    </source>
</evidence>
<evidence type="ECO:0000259" key="11">
    <source>
        <dbReference type="PROSITE" id="PS50089"/>
    </source>
</evidence>